<name>A0A1C3EGD8_9GAMM</name>
<dbReference type="PROSITE" id="PS51163">
    <property type="entry name" value="YRDC"/>
    <property type="match status" value="1"/>
</dbReference>
<evidence type="ECO:0000259" key="1">
    <source>
        <dbReference type="PROSITE" id="PS51163"/>
    </source>
</evidence>
<evidence type="ECO:0000313" key="3">
    <source>
        <dbReference type="Proteomes" id="UP000094936"/>
    </source>
</evidence>
<proteinExistence type="predicted"/>
<dbReference type="Gene3D" id="3.90.870.10">
    <property type="entry name" value="DHBP synthase"/>
    <property type="match status" value="1"/>
</dbReference>
<dbReference type="AlphaFoldDB" id="A0A1C3EGD8"/>
<feature type="domain" description="YrdC-like" evidence="1">
    <location>
        <begin position="9"/>
        <end position="210"/>
    </location>
</feature>
<organism evidence="2 3">
    <name type="scientific">Veronia pacifica</name>
    <dbReference type="NCBI Taxonomy" id="1080227"/>
    <lineage>
        <taxon>Bacteria</taxon>
        <taxon>Pseudomonadati</taxon>
        <taxon>Pseudomonadota</taxon>
        <taxon>Gammaproteobacteria</taxon>
        <taxon>Vibrionales</taxon>
        <taxon>Vibrionaceae</taxon>
        <taxon>Veronia</taxon>
    </lineage>
</organism>
<dbReference type="SUPFAM" id="SSF55821">
    <property type="entry name" value="YrdC/RibB"/>
    <property type="match status" value="1"/>
</dbReference>
<protein>
    <submittedName>
        <fullName evidence="2">Translation factor (SUA5)</fullName>
    </submittedName>
</protein>
<gene>
    <name evidence="2" type="ORF">A8L45_13900</name>
</gene>
<dbReference type="Pfam" id="PF01300">
    <property type="entry name" value="Sua5_yciO_yrdC"/>
    <property type="match status" value="1"/>
</dbReference>
<dbReference type="GO" id="GO:0003725">
    <property type="term" value="F:double-stranded RNA binding"/>
    <property type="evidence" value="ECO:0007669"/>
    <property type="project" value="InterPro"/>
</dbReference>
<reference evidence="2 3" key="1">
    <citation type="submission" date="2016-05" db="EMBL/GenBank/DDBJ databases">
        <title>Genomic Taxonomy of the Vibrionaceae.</title>
        <authorList>
            <person name="Gomez-Gil B."/>
            <person name="Enciso-Ibarra J."/>
        </authorList>
    </citation>
    <scope>NUCLEOTIDE SEQUENCE [LARGE SCALE GENOMIC DNA]</scope>
    <source>
        <strain evidence="2 3">CAIM 1920</strain>
    </source>
</reference>
<dbReference type="OrthoDB" id="2135299at2"/>
<dbReference type="InterPro" id="IPR006070">
    <property type="entry name" value="Sua5-like_dom"/>
</dbReference>
<evidence type="ECO:0000313" key="2">
    <source>
        <dbReference type="EMBL" id="ODA32283.1"/>
    </source>
</evidence>
<keyword evidence="3" id="KW-1185">Reference proteome</keyword>
<dbReference type="EMBL" id="LYBM01000025">
    <property type="protein sequence ID" value="ODA32283.1"/>
    <property type="molecule type" value="Genomic_DNA"/>
</dbReference>
<sequence>MTEKFSWDGVLVEQAADSLADGKMIVSPTKVGYIIMASNEEGLKRKFDAKQRKLNKPAVVLCGSMEQLKELAELNEEVESFYQLHWDQDILMGCIVPWRKEALEQLDPNVRQLVTDPRNTSCFVIKFGKPSEQIVAHNWERGMLTFASSANPSGKGNRGQVEYIGDRIEAAADLIIEANDFVSSIQPDKTVETRYEQGVMVSMVDADGTLVPEQKNQRSITPAPVLIRKGLDIDSILINLSSSFQSWDYRHGEYY</sequence>
<dbReference type="InterPro" id="IPR017945">
    <property type="entry name" value="DHBP_synth_RibB-like_a/b_dom"/>
</dbReference>
<accession>A0A1C3EGD8</accession>
<dbReference type="RefSeq" id="WP_068903288.1">
    <property type="nucleotide sequence ID" value="NZ_JBHUIF010000016.1"/>
</dbReference>
<comment type="caution">
    <text evidence="2">The sequence shown here is derived from an EMBL/GenBank/DDBJ whole genome shotgun (WGS) entry which is preliminary data.</text>
</comment>
<dbReference type="Proteomes" id="UP000094936">
    <property type="component" value="Unassembled WGS sequence"/>
</dbReference>